<dbReference type="EMBL" id="CP033622">
    <property type="protein sequence ID" value="QIZ51351.1"/>
    <property type="molecule type" value="Genomic_DNA"/>
</dbReference>
<dbReference type="Proteomes" id="UP000500801">
    <property type="component" value="Chromosome"/>
</dbReference>
<dbReference type="InterPro" id="IPR029068">
    <property type="entry name" value="Glyas_Bleomycin-R_OHBP_Dase"/>
</dbReference>
<proteinExistence type="predicted"/>
<dbReference type="Gene3D" id="3.10.180.10">
    <property type="entry name" value="2,3-Dihydroxybiphenyl 1,2-Dioxygenase, domain 1"/>
    <property type="match status" value="1"/>
</dbReference>
<evidence type="ECO:0000313" key="4">
    <source>
        <dbReference type="Proteomes" id="UP000500801"/>
    </source>
</evidence>
<dbReference type="InterPro" id="IPR041581">
    <property type="entry name" value="Glyoxalase_6"/>
</dbReference>
<dbReference type="PANTHER" id="PTHR35908:SF1">
    <property type="entry name" value="CONSERVED PROTEIN"/>
    <property type="match status" value="1"/>
</dbReference>
<dbReference type="Proteomes" id="UP000824976">
    <property type="component" value="Chromosome"/>
</dbReference>
<reference evidence="2 4" key="1">
    <citation type="submission" date="2018-11" db="EMBL/GenBank/DDBJ databases">
        <title>Complete genome sequence of Dickeya zeae strain CE1 infecting Canna edulis Ker-Gawl. in China.</title>
        <authorList>
            <person name="Zhang J."/>
            <person name="Lin B."/>
            <person name="Shen H."/>
            <person name="Jiang S."/>
            <person name="Pu X."/>
            <person name="Sun D."/>
        </authorList>
    </citation>
    <scope>NUCLEOTIDE SEQUENCE [LARGE SCALE GENOMIC DNA]</scope>
    <source>
        <strain evidence="2 4">CE1</strain>
    </source>
</reference>
<evidence type="ECO:0000313" key="2">
    <source>
        <dbReference type="EMBL" id="QIZ51351.1"/>
    </source>
</evidence>
<evidence type="ECO:0000259" key="1">
    <source>
        <dbReference type="PROSITE" id="PS51819"/>
    </source>
</evidence>
<evidence type="ECO:0000313" key="3">
    <source>
        <dbReference type="EMBL" id="QYM91173.1"/>
    </source>
</evidence>
<dbReference type="RefSeq" id="WP_168362617.1">
    <property type="nucleotide sequence ID" value="NZ_CP033622.1"/>
</dbReference>
<dbReference type="Pfam" id="PF18029">
    <property type="entry name" value="Glyoxalase_6"/>
    <property type="match status" value="1"/>
</dbReference>
<dbReference type="PROSITE" id="PS51819">
    <property type="entry name" value="VOC"/>
    <property type="match status" value="1"/>
</dbReference>
<sequence>MKIHAITIDTANPQKLAAWWSQALGIAVANDYGQIVQLVASADGPPFQFQKVEDVPTQRNRVHVDLKTVDLDGETDRLVALGATVIQKIELPQIRYTTLTDPDGNKFDLVAE</sequence>
<keyword evidence="5" id="KW-1185">Reference proteome</keyword>
<feature type="domain" description="VOC" evidence="1">
    <location>
        <begin position="2"/>
        <end position="112"/>
    </location>
</feature>
<dbReference type="InterPro" id="IPR037523">
    <property type="entry name" value="VOC_core"/>
</dbReference>
<evidence type="ECO:0000313" key="5">
    <source>
        <dbReference type="Proteomes" id="UP000824976"/>
    </source>
</evidence>
<dbReference type="PANTHER" id="PTHR35908">
    <property type="entry name" value="HYPOTHETICAL FUSION PROTEIN"/>
    <property type="match status" value="1"/>
</dbReference>
<dbReference type="CDD" id="cd06587">
    <property type="entry name" value="VOC"/>
    <property type="match status" value="1"/>
</dbReference>
<reference evidence="3 5" key="2">
    <citation type="submission" date="2019-06" db="EMBL/GenBank/DDBJ databases">
        <title>Complete genome of Dickeya zeae PL65.</title>
        <authorList>
            <person name="Boluk G."/>
            <person name="Arif M."/>
        </authorList>
    </citation>
    <scope>NUCLEOTIDE SEQUENCE [LARGE SCALE GENOMIC DNA]</scope>
    <source>
        <strain evidence="3 5">PL65</strain>
    </source>
</reference>
<protein>
    <submittedName>
        <fullName evidence="2">VOC family protein</fullName>
    </submittedName>
</protein>
<dbReference type="AlphaFoldDB" id="A0AAE7CYW0"/>
<organism evidence="2 4">
    <name type="scientific">Dickeya zeae</name>
    <dbReference type="NCBI Taxonomy" id="204042"/>
    <lineage>
        <taxon>Bacteria</taxon>
        <taxon>Pseudomonadati</taxon>
        <taxon>Pseudomonadota</taxon>
        <taxon>Gammaproteobacteria</taxon>
        <taxon>Enterobacterales</taxon>
        <taxon>Pectobacteriaceae</taxon>
        <taxon>Dickeya</taxon>
    </lineage>
</organism>
<gene>
    <name evidence="2" type="ORF">DWG24_11520</name>
    <name evidence="3" type="ORF">FGI21_04415</name>
</gene>
<accession>A0AAE7CYW0</accession>
<dbReference type="EMBL" id="CP040817">
    <property type="protein sequence ID" value="QYM91173.1"/>
    <property type="molecule type" value="Genomic_DNA"/>
</dbReference>
<dbReference type="SUPFAM" id="SSF54593">
    <property type="entry name" value="Glyoxalase/Bleomycin resistance protein/Dihydroxybiphenyl dioxygenase"/>
    <property type="match status" value="1"/>
</dbReference>
<name>A0AAE7CYW0_9GAMM</name>